<gene>
    <name evidence="2" type="ORF">C7K25_04560</name>
</gene>
<dbReference type="EMBL" id="PXVD01000006">
    <property type="protein sequence ID" value="MDJ1370643.1"/>
    <property type="molecule type" value="Genomic_DNA"/>
</dbReference>
<keyword evidence="1" id="KW-0472">Membrane</keyword>
<keyword evidence="1" id="KW-0812">Transmembrane</keyword>
<name>A0ABT7C608_9MICO</name>
<comment type="caution">
    <text evidence="2">The sequence shown here is derived from an EMBL/GenBank/DDBJ whole genome shotgun (WGS) entry which is preliminary data.</text>
</comment>
<feature type="transmembrane region" description="Helical" evidence="1">
    <location>
        <begin position="6"/>
        <end position="25"/>
    </location>
</feature>
<evidence type="ECO:0000256" key="1">
    <source>
        <dbReference type="SAM" id="Phobius"/>
    </source>
</evidence>
<sequence>MTWIELVMIACAAFMLVCGVAYIVMTVRMSQARRTYEHLSEKYDMPKVYAKGYSQGWDDAVAMSRKHEHTVVVNHPTLSNDEIVKLVQRSVRRSWR</sequence>
<evidence type="ECO:0000313" key="3">
    <source>
        <dbReference type="Proteomes" id="UP001170379"/>
    </source>
</evidence>
<organism evidence="2 3">
    <name type="scientific">Gulosibacter molinativorax</name>
    <dbReference type="NCBI Taxonomy" id="256821"/>
    <lineage>
        <taxon>Bacteria</taxon>
        <taxon>Bacillati</taxon>
        <taxon>Actinomycetota</taxon>
        <taxon>Actinomycetes</taxon>
        <taxon>Micrococcales</taxon>
        <taxon>Microbacteriaceae</taxon>
        <taxon>Gulosibacter</taxon>
    </lineage>
</organism>
<reference evidence="2" key="2">
    <citation type="journal article" date="2022" name="Sci. Rep.">
        <title>In silico prediction of the enzymes involved in the degradation of the herbicide molinate by Gulosibacter molinativorax ON4T.</title>
        <authorList>
            <person name="Lopes A.R."/>
            <person name="Bunin E."/>
            <person name="Viana A.T."/>
            <person name="Froufe H."/>
            <person name="Munoz-Merida A."/>
            <person name="Pinho D."/>
            <person name="Figueiredo J."/>
            <person name="Barroso C."/>
            <person name="Vaz-Moreira I."/>
            <person name="Bellanger X."/>
            <person name="Egas C."/>
            <person name="Nunes O.C."/>
        </authorList>
    </citation>
    <scope>NUCLEOTIDE SEQUENCE</scope>
    <source>
        <strain evidence="2">ON4</strain>
    </source>
</reference>
<keyword evidence="3" id="KW-1185">Reference proteome</keyword>
<accession>A0ABT7C608</accession>
<dbReference type="Proteomes" id="UP001170379">
    <property type="component" value="Unassembled WGS sequence"/>
</dbReference>
<keyword evidence="1" id="KW-1133">Transmembrane helix</keyword>
<reference evidence="2" key="1">
    <citation type="submission" date="2018-03" db="EMBL/GenBank/DDBJ databases">
        <authorList>
            <person name="Nunes O.C."/>
            <person name="Lopes A.R."/>
            <person name="Froufe H."/>
            <person name="Munoz-Merida A."/>
            <person name="Barroso C."/>
            <person name="Egas C."/>
        </authorList>
    </citation>
    <scope>NUCLEOTIDE SEQUENCE</scope>
    <source>
        <strain evidence="2">ON4</strain>
    </source>
</reference>
<proteinExistence type="predicted"/>
<evidence type="ECO:0000313" key="2">
    <source>
        <dbReference type="EMBL" id="MDJ1370643.1"/>
    </source>
</evidence>
<protein>
    <submittedName>
        <fullName evidence="2">Uncharacterized protein</fullName>
    </submittedName>
</protein>
<dbReference type="RefSeq" id="WP_026937841.1">
    <property type="nucleotide sequence ID" value="NZ_CP028426.1"/>
</dbReference>